<accession>A0ABV4TMD3</accession>
<sequence>MKKYFLILLLFIFSSYSYSQKGKAILILKDGTQINGIGEISGFSSIITVKFKNDTLKYKTYNSKEILGIDIFEKDYKRKFMYRNIEGEKFPRILELISVGDLSLYLRLYDEGSFIKAVFNGAVSQDADFWLSIPRISYFIGKGESNNVKNFYTRGLPFSKSFKNSVKDYFNDCPELIAKLENDGFSKNNVFEVVDFYNRNCYKSTSLAKEENKN</sequence>
<keyword evidence="2" id="KW-1185">Reference proteome</keyword>
<dbReference type="EMBL" id="JBCFQK010000015">
    <property type="protein sequence ID" value="MFA9194988.1"/>
    <property type="molecule type" value="Genomic_DNA"/>
</dbReference>
<proteinExistence type="predicted"/>
<dbReference type="Proteomes" id="UP001574170">
    <property type="component" value="Unassembled WGS sequence"/>
</dbReference>
<gene>
    <name evidence="1" type="ORF">AAGV33_11285</name>
</gene>
<dbReference type="RefSeq" id="WP_373392126.1">
    <property type="nucleotide sequence ID" value="NZ_JBCFQJ010000023.1"/>
</dbReference>
<name>A0ABV4TMD3_9FLAO</name>
<comment type="caution">
    <text evidence="1">The sequence shown here is derived from an EMBL/GenBank/DDBJ whole genome shotgun (WGS) entry which is preliminary data.</text>
</comment>
<organism evidence="1 2">
    <name type="scientific">Flavobacterium magnesitis</name>
    <dbReference type="NCBI Taxonomy" id="3138077"/>
    <lineage>
        <taxon>Bacteria</taxon>
        <taxon>Pseudomonadati</taxon>
        <taxon>Bacteroidota</taxon>
        <taxon>Flavobacteriia</taxon>
        <taxon>Flavobacteriales</taxon>
        <taxon>Flavobacteriaceae</taxon>
        <taxon>Flavobacterium</taxon>
    </lineage>
</organism>
<protein>
    <recommendedName>
        <fullName evidence="3">DUF4369 domain-containing protein</fullName>
    </recommendedName>
</protein>
<evidence type="ECO:0000313" key="2">
    <source>
        <dbReference type="Proteomes" id="UP001574170"/>
    </source>
</evidence>
<evidence type="ECO:0000313" key="1">
    <source>
        <dbReference type="EMBL" id="MFA9194988.1"/>
    </source>
</evidence>
<evidence type="ECO:0008006" key="3">
    <source>
        <dbReference type="Google" id="ProtNLM"/>
    </source>
</evidence>
<reference evidence="1 2" key="1">
    <citation type="submission" date="2024-04" db="EMBL/GenBank/DDBJ databases">
        <title>New Clade of Flavobacterium.</title>
        <authorList>
            <person name="Matos L."/>
            <person name="Proenca D.N."/>
            <person name="Fransisco R.M."/>
            <person name="Chung A.P."/>
            <person name="Maccario L."/>
            <person name="Sorensen S.J."/>
            <person name="Morais P.V."/>
        </authorList>
    </citation>
    <scope>NUCLEOTIDE SEQUENCE [LARGE SCALE GENOMIC DNA]</scope>
    <source>
        <strain evidence="1 2">FBOR7N2.3</strain>
    </source>
</reference>